<dbReference type="EMBL" id="JAKELL010000018">
    <property type="protein sequence ID" value="KAH8993384.1"/>
    <property type="molecule type" value="Genomic_DNA"/>
</dbReference>
<gene>
    <name evidence="1" type="ORF">EDB92DRAFT_1853775</name>
</gene>
<organism evidence="1 2">
    <name type="scientific">Lactarius akahatsu</name>
    <dbReference type="NCBI Taxonomy" id="416441"/>
    <lineage>
        <taxon>Eukaryota</taxon>
        <taxon>Fungi</taxon>
        <taxon>Dikarya</taxon>
        <taxon>Basidiomycota</taxon>
        <taxon>Agaricomycotina</taxon>
        <taxon>Agaricomycetes</taxon>
        <taxon>Russulales</taxon>
        <taxon>Russulaceae</taxon>
        <taxon>Lactarius</taxon>
    </lineage>
</organism>
<keyword evidence="2" id="KW-1185">Reference proteome</keyword>
<sequence>MLNATTGSTKTNSHVDFTNHSVINEEGWICGSKGELLMWIPQIHRANLHRPGNIWVAGEYETRLDLSTFVHGQSWTTCIDT</sequence>
<dbReference type="Proteomes" id="UP001201163">
    <property type="component" value="Unassembled WGS sequence"/>
</dbReference>
<evidence type="ECO:0000313" key="2">
    <source>
        <dbReference type="Proteomes" id="UP001201163"/>
    </source>
</evidence>
<reference evidence="1" key="1">
    <citation type="submission" date="2022-01" db="EMBL/GenBank/DDBJ databases">
        <title>Comparative genomics reveals a dynamic genome evolution in the ectomycorrhizal milk-cap (Lactarius) mushrooms.</title>
        <authorList>
            <consortium name="DOE Joint Genome Institute"/>
            <person name="Lebreton A."/>
            <person name="Tang N."/>
            <person name="Kuo A."/>
            <person name="LaButti K."/>
            <person name="Drula E."/>
            <person name="Barry K."/>
            <person name="Clum A."/>
            <person name="Lipzen A."/>
            <person name="Mousain D."/>
            <person name="Ng V."/>
            <person name="Wang R."/>
            <person name="Wang X."/>
            <person name="Dai Y."/>
            <person name="Henrissat B."/>
            <person name="Grigoriev I.V."/>
            <person name="Guerin-Laguette A."/>
            <person name="Yu F."/>
            <person name="Martin F.M."/>
        </authorList>
    </citation>
    <scope>NUCLEOTIDE SEQUENCE</scope>
    <source>
        <strain evidence="1">QP</strain>
    </source>
</reference>
<protein>
    <submittedName>
        <fullName evidence="1">Uncharacterized protein</fullName>
    </submittedName>
</protein>
<proteinExistence type="predicted"/>
<dbReference type="AlphaFoldDB" id="A0AAD4LLD7"/>
<name>A0AAD4LLD7_9AGAM</name>
<accession>A0AAD4LLD7</accession>
<comment type="caution">
    <text evidence="1">The sequence shown here is derived from an EMBL/GenBank/DDBJ whole genome shotgun (WGS) entry which is preliminary data.</text>
</comment>
<evidence type="ECO:0000313" key="1">
    <source>
        <dbReference type="EMBL" id="KAH8993384.1"/>
    </source>
</evidence>